<organism evidence="3">
    <name type="scientific">Deinococcus sonorensis KR-87</name>
    <dbReference type="NCBI Taxonomy" id="694439"/>
    <lineage>
        <taxon>Bacteria</taxon>
        <taxon>Thermotogati</taxon>
        <taxon>Deinococcota</taxon>
        <taxon>Deinococci</taxon>
        <taxon>Deinococcales</taxon>
        <taxon>Deinococcaceae</taxon>
        <taxon>Deinococcus</taxon>
    </lineage>
</organism>
<evidence type="ECO:0000259" key="1">
    <source>
        <dbReference type="Pfam" id="PF12500"/>
    </source>
</evidence>
<dbReference type="InterPro" id="IPR041688">
    <property type="entry name" value="PRTase_2"/>
</dbReference>
<dbReference type="InterPro" id="IPR011214">
    <property type="entry name" value="UCP020967"/>
</dbReference>
<accession>A0AAU7UCA5</accession>
<gene>
    <name evidence="3" type="ORF">ABOD76_07160</name>
</gene>
<dbReference type="CDD" id="cd06223">
    <property type="entry name" value="PRTases_typeI"/>
    <property type="match status" value="1"/>
</dbReference>
<dbReference type="PIRSF" id="PIRSF020967">
    <property type="entry name" value="UCP020967"/>
    <property type="match status" value="1"/>
</dbReference>
<dbReference type="GO" id="GO:0016757">
    <property type="term" value="F:glycosyltransferase activity"/>
    <property type="evidence" value="ECO:0007669"/>
    <property type="project" value="UniProtKB-KW"/>
</dbReference>
<dbReference type="Gene3D" id="3.40.50.2020">
    <property type="match status" value="1"/>
</dbReference>
<dbReference type="RefSeq" id="WP_350244122.1">
    <property type="nucleotide sequence ID" value="NZ_CP158299.1"/>
</dbReference>
<dbReference type="KEGG" id="dsc:ABOD76_07160"/>
<dbReference type="Pfam" id="PF15609">
    <property type="entry name" value="PRTase_2"/>
    <property type="match status" value="1"/>
</dbReference>
<keyword evidence="3" id="KW-0808">Transferase</keyword>
<dbReference type="Pfam" id="PF12500">
    <property type="entry name" value="TRSP"/>
    <property type="match status" value="1"/>
</dbReference>
<protein>
    <submittedName>
        <fullName evidence="3">Phosphoribosyltransferase domain-containing protein</fullName>
    </submittedName>
</protein>
<dbReference type="InterPro" id="IPR029057">
    <property type="entry name" value="PRTase-like"/>
</dbReference>
<evidence type="ECO:0000259" key="2">
    <source>
        <dbReference type="Pfam" id="PF15609"/>
    </source>
</evidence>
<dbReference type="InterPro" id="IPR022537">
    <property type="entry name" value="TRSP_dom"/>
</dbReference>
<evidence type="ECO:0000313" key="3">
    <source>
        <dbReference type="EMBL" id="XBV86071.1"/>
    </source>
</evidence>
<dbReference type="InterPro" id="IPR000836">
    <property type="entry name" value="PRTase_dom"/>
</dbReference>
<dbReference type="AlphaFoldDB" id="A0AAU7UCA5"/>
<proteinExistence type="predicted"/>
<feature type="domain" description="TRSP" evidence="1">
    <location>
        <begin position="253"/>
        <end position="370"/>
    </location>
</feature>
<sequence>MTTAAPQVHRKRLASGTLTLQIDHTLLPLEQLLGYAVRQNPRRGFLFVSRVLGKHLPVSPLRMAEVHRLLADQLSLDLPGPVLAIGLAETATGLGEGVARTWQQRTGRTDLTFLHSTRYHLQAPLALHFEEPHSHATAHRVYLPASPEGQRHFREARTLLLIDDEVSTGTTLLNLAAAYLQLNPAVARVVVVSLTDWCGERGQFERQLGVPVQSVSLLQGTHHFTPDPGYHPPVLPAVSGNGQDKTSLLAPHSARLGLDARDTPLMRAAQTRLGQELSGLPSGSSVLLLGSGEFQYLPFWLAHQLQVACPHLRLLTSATTRSPILPGEAIAHRLDFMDNYQDGIPNYLYNVAPGQFARVYVAHEGEAGPDPQLLATLNATALRLA</sequence>
<reference evidence="3" key="1">
    <citation type="submission" date="2024-06" db="EMBL/GenBank/DDBJ databases">
        <title>Draft Genome Sequence of Deinococcus sonorensis Type Strain KR-87, a Biofilm Producing Representative of the Genus Deinococcus.</title>
        <authorList>
            <person name="Boren L.S."/>
            <person name="Grosso R.A."/>
            <person name="Hugenberg-Cox A.N."/>
            <person name="Hill J.T.E."/>
            <person name="Albert C.M."/>
            <person name="Tuohy J.M."/>
        </authorList>
    </citation>
    <scope>NUCLEOTIDE SEQUENCE</scope>
    <source>
        <strain evidence="3">KR-87</strain>
    </source>
</reference>
<keyword evidence="3" id="KW-0328">Glycosyltransferase</keyword>
<name>A0AAU7UCA5_9DEIO</name>
<feature type="domain" description="Orotate phosphoribosyltransferase-like" evidence="2">
    <location>
        <begin position="32"/>
        <end position="221"/>
    </location>
</feature>
<dbReference type="SUPFAM" id="SSF53271">
    <property type="entry name" value="PRTase-like"/>
    <property type="match status" value="1"/>
</dbReference>
<dbReference type="EMBL" id="CP158299">
    <property type="protein sequence ID" value="XBV86071.1"/>
    <property type="molecule type" value="Genomic_DNA"/>
</dbReference>